<feature type="domain" description="Plastid lipid-associated protein/fibrillin conserved" evidence="4">
    <location>
        <begin position="1562"/>
        <end position="1788"/>
    </location>
</feature>
<dbReference type="Pfam" id="PF04755">
    <property type="entry name" value="PAP_fibrillin"/>
    <property type="match status" value="1"/>
</dbReference>
<feature type="compositionally biased region" description="Low complexity" evidence="3">
    <location>
        <begin position="943"/>
        <end position="965"/>
    </location>
</feature>
<protein>
    <recommendedName>
        <fullName evidence="4">Plastid lipid-associated protein/fibrillin conserved domain-containing protein</fullName>
    </recommendedName>
</protein>
<feature type="compositionally biased region" description="Gly residues" evidence="3">
    <location>
        <begin position="499"/>
        <end position="515"/>
    </location>
</feature>
<keyword evidence="2" id="KW-0934">Plastid</keyword>
<dbReference type="KEGG" id="cre:CHLRE_01g039550v5"/>
<organism evidence="5 6">
    <name type="scientific">Chlamydomonas reinhardtii</name>
    <name type="common">Chlamydomonas smithii</name>
    <dbReference type="NCBI Taxonomy" id="3055"/>
    <lineage>
        <taxon>Eukaryota</taxon>
        <taxon>Viridiplantae</taxon>
        <taxon>Chlorophyta</taxon>
        <taxon>core chlorophytes</taxon>
        <taxon>Chlorophyceae</taxon>
        <taxon>CS clade</taxon>
        <taxon>Chlamydomonadales</taxon>
        <taxon>Chlamydomonadaceae</taxon>
        <taxon>Chlamydomonas</taxon>
    </lineage>
</organism>
<evidence type="ECO:0000256" key="2">
    <source>
        <dbReference type="ARBA" id="ARBA00022640"/>
    </source>
</evidence>
<sequence length="1792" mass="175738">MAQPTSLLPRVPAAMLAGAPVPLALPLDSVGGSKAPASNAEPSPGPLSAGDMAQLHGDGVGGAMTGRGNLVYAFGSPGPDVSVHLVVRGGGSASGAAACEAGAGDDAAGCAVLLPPSAAGYNNGAAGGAQQQGTASQSVDPSWLVRHGNCQLPGRVEPAPKIFFRRQAGVSEAAHDQPAIEVGAQAQDSGAWGSPPPVQGGPAAAGLPGSEGDECAAVAQAPETGAAMQAAQQHGGPGDTPGQHQPHVIIPALAHSQSHTAPPQPLPPPGPITDAIAEAATADAIEADDPAPQAAGDYAGQDHADDEDEDDVVFIGCTPGATPLVSQEAAAWLRGAGRPRSSQRTPAPGGGAAGPSGRTSDSASKQQRSILNFVRPTGAQGRAGNKATGARGRGGSRGGGRSGLAGLGSWGGSQPAPSARLHSPVRVAGVRTGGVWEQEGLSQPSLVAFAHQPPPRPDTLAPVPRPPTVGGSLFGSQAGRAASVSLGADAASHGRQHVSGGGQGATGRLGRQGSGAAGTVVTVGAAAARTSLGACGLADGSDDDNMVEEAISRQQDHKQPAGGGTDRAGDAAAVAEAAAAGAGVAEVGRGDVQRCAMDVDIVPASCVPDSYVGLLTQGATLAGTCEDAIAAAGATANEGAAAVRRSVALGFAGGSEEEVVPATPLSVQGSELQASGLAGAYPPGEGPRSVRSSAGYELHAGSHAADGRAGAGGAGCPAGPTMIAATPLPPAALQQHQAGVAPTPLPGAGAAVVAIGATPEHALCDVSAGAGLLPAEGSGGVTPVPGASLLTARLSTAPATAAAAAAPSCHTARPLSADRTARVIHHGRLAPPGAGYLAPGNADASAATTAGAAAEQGHDELLHPGLVLEVHVGISGVELSGSCGVAGSCSGAGRLPGPCNFISCLVMEPPPGAGPDSVTPAGVDGKGLGVAADASGDKNNAYAAAASGPPAEPAGRAESSAAARPRAPEDSSTPRPTAHPRRRLQSLPSAAGTASVAGAASAPRPARRLLMLYTWAMPQDQPPQLHSVLPLSAPGTARQALATPGIPATPSPLPVGMAGAGCGSGGSGSSGSGCGSELQMPGVGHALKLLVGGDGSPALLLASQLSCATATSAGRRSPSAEPAGNNGGSGGGMAASLRSPLPTAGGCSSASGSGSGRPHGGVQLLRYSEGSWRLSYALQPPQLDMHADGRGNGGGSSFAVGVPAAAGMLCVSAAACAAREQHGGSGGEFWQVVAAGEGGHGCVWRLPAGLAGAPLQQAKLPQARYKHSLPLNDVVELSPLPGRPHLVLGASSDGCVVLWDVGRPHAVCGAGAGGAGGSSGVVLGAVAPPAVLLTVARPVDCVLRGLQPLSVPGGDLGGAEVASAGAAADESEGQAAMEEQAVSFAARTAGRPVVFLAATAPGWACGSGLRQPDAHGAAGARVMPVLLRDGAVDVGQTLQLSGATCVAAGSGLGAVGTSGGHVMVWNPLAGGVVAGWQVPCAVTAVAFMQECERSGGAAGACAYVKGGAAGMKTSVYGPSVARATGTGRAPLVARRSSPTYRPSAAAVASAPVSDGPSTSDRQQAKQALLDLVKNTNRGLGVRTFTRGLIEEAQIRVESFQGSALDFSILGGKWKLIYTTATDVLPILEAEYQLSPGPFSALGFPRPLEVGNIYQRFTSPVDDEGTVENIINFKTPASSLVFTVGARYDVRSGKRIALVFEDARLGDIQLSDGAEALLAPALLPRGSLQHQLLLAIKEFTLKFQFRTAAQLASQAVTRAGSAAAGYLLTYLDNDMLIGRAIGLGGVFVFVREE</sequence>
<dbReference type="PaxDb" id="3055-EDP09871"/>
<dbReference type="ExpressionAtlas" id="A0A2K3E7E9">
    <property type="expression patterns" value="baseline"/>
</dbReference>
<dbReference type="STRING" id="3055.A0A2K3E7E9"/>
<evidence type="ECO:0000259" key="4">
    <source>
        <dbReference type="Pfam" id="PF04755"/>
    </source>
</evidence>
<gene>
    <name evidence="5" type="ORF">CHLRE_01g039550v5</name>
</gene>
<feature type="region of interest" description="Disordered" evidence="3">
    <location>
        <begin position="32"/>
        <end position="60"/>
    </location>
</feature>
<comment type="subcellular location">
    <subcellularLocation>
        <location evidence="1">Plastid</location>
    </subcellularLocation>
</comment>
<dbReference type="EMBL" id="CM008962">
    <property type="protein sequence ID" value="PNW88667.1"/>
    <property type="molecule type" value="Genomic_DNA"/>
</dbReference>
<dbReference type="GeneID" id="5715537"/>
<dbReference type="InterPro" id="IPR006843">
    <property type="entry name" value="PAP/fibrillin_dom"/>
</dbReference>
<proteinExistence type="predicted"/>
<feature type="compositionally biased region" description="Polar residues" evidence="3">
    <location>
        <begin position="357"/>
        <end position="370"/>
    </location>
</feature>
<feature type="compositionally biased region" description="Low complexity" evidence="3">
    <location>
        <begin position="1542"/>
        <end position="1553"/>
    </location>
</feature>
<dbReference type="GO" id="GO:0009535">
    <property type="term" value="C:chloroplast thylakoid membrane"/>
    <property type="evidence" value="ECO:0000318"/>
    <property type="project" value="GO_Central"/>
</dbReference>
<feature type="region of interest" description="Disordered" evidence="3">
    <location>
        <begin position="1111"/>
        <end position="1162"/>
    </location>
</feature>
<name>A0A2K3E7E9_CHLRE</name>
<feature type="compositionally biased region" description="Low complexity" evidence="3">
    <location>
        <begin position="225"/>
        <end position="234"/>
    </location>
</feature>
<dbReference type="RefSeq" id="XP_001690132.2">
    <property type="nucleotide sequence ID" value="XM_001690080.2"/>
</dbReference>
<feature type="region of interest" description="Disordered" evidence="3">
    <location>
        <begin position="333"/>
        <end position="420"/>
    </location>
</feature>
<evidence type="ECO:0000256" key="1">
    <source>
        <dbReference type="ARBA" id="ARBA00004474"/>
    </source>
</evidence>
<reference evidence="5 6" key="1">
    <citation type="journal article" date="2007" name="Science">
        <title>The Chlamydomonas genome reveals the evolution of key animal and plant functions.</title>
        <authorList>
            <person name="Merchant S.S."/>
            <person name="Prochnik S.E."/>
            <person name="Vallon O."/>
            <person name="Harris E.H."/>
            <person name="Karpowicz S.J."/>
            <person name="Witman G.B."/>
            <person name="Terry A."/>
            <person name="Salamov A."/>
            <person name="Fritz-Laylin L.K."/>
            <person name="Marechal-Drouard L."/>
            <person name="Marshall W.F."/>
            <person name="Qu L.H."/>
            <person name="Nelson D.R."/>
            <person name="Sanderfoot A.A."/>
            <person name="Spalding M.H."/>
            <person name="Kapitonov V.V."/>
            <person name="Ren Q."/>
            <person name="Ferris P."/>
            <person name="Lindquist E."/>
            <person name="Shapiro H."/>
            <person name="Lucas S.M."/>
            <person name="Grimwood J."/>
            <person name="Schmutz J."/>
            <person name="Cardol P."/>
            <person name="Cerutti H."/>
            <person name="Chanfreau G."/>
            <person name="Chen C.L."/>
            <person name="Cognat V."/>
            <person name="Croft M.T."/>
            <person name="Dent R."/>
            <person name="Dutcher S."/>
            <person name="Fernandez E."/>
            <person name="Fukuzawa H."/>
            <person name="Gonzalez-Ballester D."/>
            <person name="Gonzalez-Halphen D."/>
            <person name="Hallmann A."/>
            <person name="Hanikenne M."/>
            <person name="Hippler M."/>
            <person name="Inwood W."/>
            <person name="Jabbari K."/>
            <person name="Kalanon M."/>
            <person name="Kuras R."/>
            <person name="Lefebvre P.A."/>
            <person name="Lemaire S.D."/>
            <person name="Lobanov A.V."/>
            <person name="Lohr M."/>
            <person name="Manuell A."/>
            <person name="Meier I."/>
            <person name="Mets L."/>
            <person name="Mittag M."/>
            <person name="Mittelmeier T."/>
            <person name="Moroney J.V."/>
            <person name="Moseley J."/>
            <person name="Napoli C."/>
            <person name="Nedelcu A.M."/>
            <person name="Niyogi K."/>
            <person name="Novoselov S.V."/>
            <person name="Paulsen I.T."/>
            <person name="Pazour G."/>
            <person name="Purton S."/>
            <person name="Ral J.P."/>
            <person name="Riano-Pachon D.M."/>
            <person name="Riekhof W."/>
            <person name="Rymarquis L."/>
            <person name="Schroda M."/>
            <person name="Stern D."/>
            <person name="Umen J."/>
            <person name="Willows R."/>
            <person name="Wilson N."/>
            <person name="Zimmer S.L."/>
            <person name="Allmer J."/>
            <person name="Balk J."/>
            <person name="Bisova K."/>
            <person name="Chen C.J."/>
            <person name="Elias M."/>
            <person name="Gendler K."/>
            <person name="Hauser C."/>
            <person name="Lamb M.R."/>
            <person name="Ledford H."/>
            <person name="Long J.C."/>
            <person name="Minagawa J."/>
            <person name="Page M.D."/>
            <person name="Pan J."/>
            <person name="Pootakham W."/>
            <person name="Roje S."/>
            <person name="Rose A."/>
            <person name="Stahlberg E."/>
            <person name="Terauchi A.M."/>
            <person name="Yang P."/>
            <person name="Ball S."/>
            <person name="Bowler C."/>
            <person name="Dieckmann C.L."/>
            <person name="Gladyshev V.N."/>
            <person name="Green P."/>
            <person name="Jorgensen R."/>
            <person name="Mayfield S."/>
            <person name="Mueller-Roeber B."/>
            <person name="Rajamani S."/>
            <person name="Sayre R.T."/>
            <person name="Brokstein P."/>
            <person name="Dubchak I."/>
            <person name="Goodstein D."/>
            <person name="Hornick L."/>
            <person name="Huang Y.W."/>
            <person name="Jhaveri J."/>
            <person name="Luo Y."/>
            <person name="Martinez D."/>
            <person name="Ngau W.C."/>
            <person name="Otillar B."/>
            <person name="Poliakov A."/>
            <person name="Porter A."/>
            <person name="Szajkowski L."/>
            <person name="Werner G."/>
            <person name="Zhou K."/>
            <person name="Grigoriev I.V."/>
            <person name="Rokhsar D.S."/>
            <person name="Grossman A.R."/>
        </authorList>
    </citation>
    <scope>NUCLEOTIDE SEQUENCE [LARGE SCALE GENOMIC DNA]</scope>
    <source>
        <strain evidence="6">CC-503</strain>
    </source>
</reference>
<dbReference type="InParanoid" id="A0A2K3E7E9"/>
<feature type="region of interest" description="Disordered" evidence="3">
    <location>
        <begin position="1540"/>
        <end position="1561"/>
    </location>
</feature>
<evidence type="ECO:0000313" key="5">
    <source>
        <dbReference type="EMBL" id="PNW88667.1"/>
    </source>
</evidence>
<evidence type="ECO:0000256" key="3">
    <source>
        <dbReference type="SAM" id="MobiDB-lite"/>
    </source>
</evidence>
<feature type="region of interest" description="Disordered" evidence="3">
    <location>
        <begin position="941"/>
        <end position="1001"/>
    </location>
</feature>
<dbReference type="PANTHER" id="PTHR31906">
    <property type="entry name" value="PLASTID-LIPID-ASSOCIATED PROTEIN 4, CHLOROPLASTIC-RELATED"/>
    <property type="match status" value="1"/>
</dbReference>
<dbReference type="Proteomes" id="UP000006906">
    <property type="component" value="Chromosome 1"/>
</dbReference>
<feature type="compositionally biased region" description="Gly residues" evidence="3">
    <location>
        <begin position="391"/>
        <end position="411"/>
    </location>
</feature>
<dbReference type="Gramene" id="PNW88667">
    <property type="protein sequence ID" value="PNW88667"/>
    <property type="gene ID" value="CHLRE_01g039550v5"/>
</dbReference>
<dbReference type="InterPro" id="IPR039633">
    <property type="entry name" value="PAP"/>
</dbReference>
<feature type="region of interest" description="Disordered" evidence="3">
    <location>
        <begin position="186"/>
        <end position="212"/>
    </location>
</feature>
<accession>A0A2K3E7E9</accession>
<feature type="region of interest" description="Disordered" evidence="3">
    <location>
        <begin position="224"/>
        <end position="246"/>
    </location>
</feature>
<keyword evidence="6" id="KW-1185">Reference proteome</keyword>
<feature type="region of interest" description="Disordered" evidence="3">
    <location>
        <begin position="492"/>
        <end position="515"/>
    </location>
</feature>
<dbReference type="OrthoDB" id="550273at2759"/>
<feature type="compositionally biased region" description="Low complexity" evidence="3">
    <location>
        <begin position="988"/>
        <end position="1001"/>
    </location>
</feature>
<evidence type="ECO:0000313" key="6">
    <source>
        <dbReference type="Proteomes" id="UP000006906"/>
    </source>
</evidence>